<dbReference type="Gene3D" id="3.40.630.30">
    <property type="match status" value="1"/>
</dbReference>
<dbReference type="EMBL" id="CP102480">
    <property type="protein sequence ID" value="UUX51566.1"/>
    <property type="molecule type" value="Genomic_DNA"/>
</dbReference>
<dbReference type="EC" id="2.3.1.-" evidence="2"/>
<dbReference type="CDD" id="cd04301">
    <property type="entry name" value="NAT_SF"/>
    <property type="match status" value="1"/>
</dbReference>
<dbReference type="InterPro" id="IPR000182">
    <property type="entry name" value="GNAT_dom"/>
</dbReference>
<accession>A0A9J7AWR5</accession>
<keyword evidence="3" id="KW-1185">Reference proteome</keyword>
<organism evidence="2 3">
    <name type="scientific">Nisaea acidiphila</name>
    <dbReference type="NCBI Taxonomy" id="1862145"/>
    <lineage>
        <taxon>Bacteria</taxon>
        <taxon>Pseudomonadati</taxon>
        <taxon>Pseudomonadota</taxon>
        <taxon>Alphaproteobacteria</taxon>
        <taxon>Rhodospirillales</taxon>
        <taxon>Thalassobaculaceae</taxon>
        <taxon>Nisaea</taxon>
    </lineage>
</organism>
<dbReference type="AlphaFoldDB" id="A0A9J7AWR5"/>
<keyword evidence="2" id="KW-0808">Transferase</keyword>
<gene>
    <name evidence="2" type="ORF">NUH88_07670</name>
</gene>
<dbReference type="SUPFAM" id="SSF55729">
    <property type="entry name" value="Acyl-CoA N-acyltransferases (Nat)"/>
    <property type="match status" value="1"/>
</dbReference>
<dbReference type="GO" id="GO:0016747">
    <property type="term" value="F:acyltransferase activity, transferring groups other than amino-acyl groups"/>
    <property type="evidence" value="ECO:0007669"/>
    <property type="project" value="InterPro"/>
</dbReference>
<evidence type="ECO:0000313" key="3">
    <source>
        <dbReference type="Proteomes" id="UP001060336"/>
    </source>
</evidence>
<dbReference type="RefSeq" id="WP_257771133.1">
    <property type="nucleotide sequence ID" value="NZ_CP102480.1"/>
</dbReference>
<name>A0A9J7AWR5_9PROT</name>
<evidence type="ECO:0000259" key="1">
    <source>
        <dbReference type="PROSITE" id="PS51186"/>
    </source>
</evidence>
<dbReference type="InterPro" id="IPR016181">
    <property type="entry name" value="Acyl_CoA_acyltransferase"/>
</dbReference>
<dbReference type="Pfam" id="PF00583">
    <property type="entry name" value="Acetyltransf_1"/>
    <property type="match status" value="1"/>
</dbReference>
<reference evidence="2" key="1">
    <citation type="submission" date="2022-08" db="EMBL/GenBank/DDBJ databases">
        <title>Nisaea acidiphila sp. nov., isolated from a marine algal debris and emended description of the genus Nisaea Urios et al. 2008.</title>
        <authorList>
            <person name="Kwon K."/>
        </authorList>
    </citation>
    <scope>NUCLEOTIDE SEQUENCE</scope>
    <source>
        <strain evidence="2">MEBiC11861</strain>
    </source>
</reference>
<feature type="domain" description="N-acetyltransferase" evidence="1">
    <location>
        <begin position="8"/>
        <end position="159"/>
    </location>
</feature>
<dbReference type="KEGG" id="naci:NUH88_07670"/>
<sequence>MTAESPDVFVRPVSEDDAAEIVLLLNRIIDAKTYTAMNELMSVADQRHFIRTLPERAVYLAALDGQSGKLLGVQDCLPDKENGAHCDISTFVSLDVFRKGVGSALFERMIAYTSQFGYRQIRAVIRSTNMQALAFYRAAGFRLGRPSNGKTEAVYLLTD</sequence>
<dbReference type="Proteomes" id="UP001060336">
    <property type="component" value="Chromosome"/>
</dbReference>
<evidence type="ECO:0000313" key="2">
    <source>
        <dbReference type="EMBL" id="UUX51566.1"/>
    </source>
</evidence>
<keyword evidence="2" id="KW-0012">Acyltransferase</keyword>
<protein>
    <submittedName>
        <fullName evidence="2">GNAT family N-acetyltransferase</fullName>
        <ecNumber evidence="2">2.3.1.-</ecNumber>
    </submittedName>
</protein>
<proteinExistence type="predicted"/>
<dbReference type="PROSITE" id="PS51186">
    <property type="entry name" value="GNAT"/>
    <property type="match status" value="1"/>
</dbReference>